<dbReference type="Proteomes" id="UP001549920">
    <property type="component" value="Unassembled WGS sequence"/>
</dbReference>
<feature type="signal peptide" evidence="1">
    <location>
        <begin position="1"/>
        <end position="20"/>
    </location>
</feature>
<feature type="chain" id="PRO_5044722589" evidence="1">
    <location>
        <begin position="21"/>
        <end position="83"/>
    </location>
</feature>
<evidence type="ECO:0000313" key="5">
    <source>
        <dbReference type="Proteomes" id="UP001549921"/>
    </source>
</evidence>
<dbReference type="AlphaFoldDB" id="A0ABD0S693"/>
<gene>
    <name evidence="3" type="ORF">ABMA27_010921</name>
    <name evidence="2" type="ORF">ABMA28_011128</name>
</gene>
<name>A0ABD0S693_LOXSC</name>
<evidence type="ECO:0000256" key="1">
    <source>
        <dbReference type="SAM" id="SignalP"/>
    </source>
</evidence>
<accession>A0ABD0S693</accession>
<protein>
    <submittedName>
        <fullName evidence="2">Uncharacterized protein</fullName>
    </submittedName>
</protein>
<dbReference type="EMBL" id="JBEUOH010000028">
    <property type="protein sequence ID" value="KAL0859074.1"/>
    <property type="molecule type" value="Genomic_DNA"/>
</dbReference>
<comment type="caution">
    <text evidence="2">The sequence shown here is derived from an EMBL/GenBank/DDBJ whole genome shotgun (WGS) entry which is preliminary data.</text>
</comment>
<organism evidence="2 5">
    <name type="scientific">Loxostege sticticalis</name>
    <name type="common">Beet webworm moth</name>
    <dbReference type="NCBI Taxonomy" id="481309"/>
    <lineage>
        <taxon>Eukaryota</taxon>
        <taxon>Metazoa</taxon>
        <taxon>Ecdysozoa</taxon>
        <taxon>Arthropoda</taxon>
        <taxon>Hexapoda</taxon>
        <taxon>Insecta</taxon>
        <taxon>Pterygota</taxon>
        <taxon>Neoptera</taxon>
        <taxon>Endopterygota</taxon>
        <taxon>Lepidoptera</taxon>
        <taxon>Glossata</taxon>
        <taxon>Ditrysia</taxon>
        <taxon>Pyraloidea</taxon>
        <taxon>Crambidae</taxon>
        <taxon>Pyraustinae</taxon>
        <taxon>Loxostege</taxon>
    </lineage>
</organism>
<keyword evidence="1" id="KW-0732">Signal</keyword>
<evidence type="ECO:0000313" key="2">
    <source>
        <dbReference type="EMBL" id="KAL0809595.1"/>
    </source>
</evidence>
<dbReference type="Proteomes" id="UP001549921">
    <property type="component" value="Unassembled WGS sequence"/>
</dbReference>
<evidence type="ECO:0000313" key="4">
    <source>
        <dbReference type="Proteomes" id="UP001549920"/>
    </source>
</evidence>
<reference evidence="4 5" key="1">
    <citation type="submission" date="2024-06" db="EMBL/GenBank/DDBJ databases">
        <title>A chromosome-level genome assembly of beet webworm, Loxostege sticticalis.</title>
        <authorList>
            <person name="Zhang Y."/>
        </authorList>
    </citation>
    <scope>NUCLEOTIDE SEQUENCE [LARGE SCALE GENOMIC DNA]</scope>
    <source>
        <strain evidence="3">AQ026</strain>
        <strain evidence="2">AQ028</strain>
        <tissue evidence="2">Male pupae</tissue>
        <tissue evidence="3">Whole body</tissue>
    </source>
</reference>
<sequence length="83" mass="8575">MKSIALIVIFAQVAVFQVVASPQLLVQPNSVANNLADTLSLLTVSSLLAESLPLGYPNVLSLPVASPVLGGCGCGGYNYPLYL</sequence>
<keyword evidence="4" id="KW-1185">Reference proteome</keyword>
<proteinExistence type="predicted"/>
<evidence type="ECO:0000313" key="3">
    <source>
        <dbReference type="EMBL" id="KAL0859074.1"/>
    </source>
</evidence>
<dbReference type="EMBL" id="JBEDNZ010000028">
    <property type="protein sequence ID" value="KAL0809595.1"/>
    <property type="molecule type" value="Genomic_DNA"/>
</dbReference>